<dbReference type="OMA" id="YGERDIK"/>
<dbReference type="AlphaFoldDB" id="A0A7U2ES13"/>
<proteinExistence type="predicted"/>
<name>A0A7U2ES13_PHANO</name>
<keyword evidence="2" id="KW-1185">Reference proteome</keyword>
<reference evidence="2" key="1">
    <citation type="journal article" date="2021" name="BMC Genomics">
        <title>Chromosome-level genome assembly and manually-curated proteome of model necrotroph Parastagonospora nodorum Sn15 reveals a genome-wide trove of candidate effector homologs, and redundancy of virulence-related functions within an accessory chromosome.</title>
        <authorList>
            <person name="Bertazzoni S."/>
            <person name="Jones D.A.B."/>
            <person name="Phan H.T."/>
            <person name="Tan K.-C."/>
            <person name="Hane J.K."/>
        </authorList>
    </citation>
    <scope>NUCLEOTIDE SEQUENCE [LARGE SCALE GENOMIC DNA]</scope>
    <source>
        <strain evidence="2">SN15 / ATCC MYA-4574 / FGSC 10173)</strain>
    </source>
</reference>
<dbReference type="VEuPathDB" id="FungiDB:JI435_426160"/>
<protein>
    <submittedName>
        <fullName evidence="1">Uncharacterized protein</fullName>
    </submittedName>
</protein>
<sequence>MSTNKEFTFRARRLESESATLLETYGERDIKQFYRYNLPKMHDHHPDLVEANYDFGPMIEDAARLNEKIDMFDSNPALLDQVIFGVQFPALCHPGVADFVDDRKLIALLLVRHFKNHGGLVLPPLDDAQPLSEEHAERLTRHMAAGGRYVPMHYPNWRQTHTVAAPTDPVQPARGTAGTLGLGTGNVGAIGDHRARLRNGGN</sequence>
<dbReference type="EMBL" id="CP069023">
    <property type="protein sequence ID" value="QRC90933.1"/>
    <property type="molecule type" value="Genomic_DNA"/>
</dbReference>
<dbReference type="Proteomes" id="UP000663193">
    <property type="component" value="Chromosome 1"/>
</dbReference>
<accession>A0A7U2ES13</accession>
<evidence type="ECO:0000313" key="1">
    <source>
        <dbReference type="EMBL" id="QRC90933.1"/>
    </source>
</evidence>
<dbReference type="OrthoDB" id="3681043at2759"/>
<gene>
    <name evidence="1" type="ORF">JI435_426160</name>
</gene>
<evidence type="ECO:0000313" key="2">
    <source>
        <dbReference type="Proteomes" id="UP000663193"/>
    </source>
</evidence>
<organism evidence="1 2">
    <name type="scientific">Phaeosphaeria nodorum (strain SN15 / ATCC MYA-4574 / FGSC 10173)</name>
    <name type="common">Glume blotch fungus</name>
    <name type="synonym">Parastagonospora nodorum</name>
    <dbReference type="NCBI Taxonomy" id="321614"/>
    <lineage>
        <taxon>Eukaryota</taxon>
        <taxon>Fungi</taxon>
        <taxon>Dikarya</taxon>
        <taxon>Ascomycota</taxon>
        <taxon>Pezizomycotina</taxon>
        <taxon>Dothideomycetes</taxon>
        <taxon>Pleosporomycetidae</taxon>
        <taxon>Pleosporales</taxon>
        <taxon>Pleosporineae</taxon>
        <taxon>Phaeosphaeriaceae</taxon>
        <taxon>Parastagonospora</taxon>
    </lineage>
</organism>